<organism evidence="1 2">
    <name type="scientific">Nonomuraea salmonea</name>
    <dbReference type="NCBI Taxonomy" id="46181"/>
    <lineage>
        <taxon>Bacteria</taxon>
        <taxon>Bacillati</taxon>
        <taxon>Actinomycetota</taxon>
        <taxon>Actinomycetes</taxon>
        <taxon>Streptosporangiales</taxon>
        <taxon>Streptosporangiaceae</taxon>
        <taxon>Nonomuraea</taxon>
    </lineage>
</organism>
<dbReference type="Proteomes" id="UP001589568">
    <property type="component" value="Unassembled WGS sequence"/>
</dbReference>
<dbReference type="SUPFAM" id="SSF158560">
    <property type="entry name" value="BH3980-like"/>
    <property type="match status" value="1"/>
</dbReference>
<evidence type="ECO:0000313" key="1">
    <source>
        <dbReference type="EMBL" id="MFB9475256.1"/>
    </source>
</evidence>
<dbReference type="InterPro" id="IPR008316">
    <property type="entry name" value="UCP029876"/>
</dbReference>
<dbReference type="EMBL" id="JBHMCF010000041">
    <property type="protein sequence ID" value="MFB9475256.1"/>
    <property type="molecule type" value="Genomic_DNA"/>
</dbReference>
<dbReference type="RefSeq" id="WP_345385178.1">
    <property type="nucleotide sequence ID" value="NZ_BAAAXS010000001.1"/>
</dbReference>
<accession>A0ABV5NY60</accession>
<sequence length="134" mass="15109">MTAEGEPRKGLRRYVEIVTGPLEHKKRYRDYKARVERLPASHRTAVEALQRYMIYFGPGTGESLLAMLEDLADLFEQSAASGTSVRETVGDDPVEFAETFLRNYPEGQWLGRERTRLTTSIDGVADDRPDAEGT</sequence>
<name>A0ABV5NY60_9ACTN</name>
<gene>
    <name evidence="1" type="ORF">ACFFR3_37705</name>
</gene>
<protein>
    <submittedName>
        <fullName evidence="1">DUF1048 domain-containing protein</fullName>
    </submittedName>
</protein>
<keyword evidence="2" id="KW-1185">Reference proteome</keyword>
<comment type="caution">
    <text evidence="1">The sequence shown here is derived from an EMBL/GenBank/DDBJ whole genome shotgun (WGS) entry which is preliminary data.</text>
</comment>
<reference evidence="1 2" key="1">
    <citation type="submission" date="2024-09" db="EMBL/GenBank/DDBJ databases">
        <authorList>
            <person name="Sun Q."/>
            <person name="Mori K."/>
        </authorList>
    </citation>
    <scope>NUCLEOTIDE SEQUENCE [LARGE SCALE GENOMIC DNA]</scope>
    <source>
        <strain evidence="1 2">JCM 3324</strain>
    </source>
</reference>
<evidence type="ECO:0000313" key="2">
    <source>
        <dbReference type="Proteomes" id="UP001589568"/>
    </source>
</evidence>
<dbReference type="Pfam" id="PF06304">
    <property type="entry name" value="DUF1048"/>
    <property type="match status" value="1"/>
</dbReference>
<dbReference type="Gene3D" id="1.10.1900.10">
    <property type="entry name" value="c-terminal domain of poly(a) binding protein"/>
    <property type="match status" value="1"/>
</dbReference>
<proteinExistence type="predicted"/>